<name>A0A1I0HB48_9PSED</name>
<protein>
    <submittedName>
        <fullName evidence="1">Uncharacterized protein</fullName>
    </submittedName>
</protein>
<evidence type="ECO:0000313" key="1">
    <source>
        <dbReference type="EMBL" id="SET80865.1"/>
    </source>
</evidence>
<evidence type="ECO:0000313" key="2">
    <source>
        <dbReference type="Proteomes" id="UP000182332"/>
    </source>
</evidence>
<organism evidence="1 2">
    <name type="scientific">Pseudomonas graminis</name>
    <dbReference type="NCBI Taxonomy" id="158627"/>
    <lineage>
        <taxon>Bacteria</taxon>
        <taxon>Pseudomonadati</taxon>
        <taxon>Pseudomonadota</taxon>
        <taxon>Gammaproteobacteria</taxon>
        <taxon>Pseudomonadales</taxon>
        <taxon>Pseudomonadaceae</taxon>
        <taxon>Pseudomonas</taxon>
    </lineage>
</organism>
<dbReference type="Proteomes" id="UP000182332">
    <property type="component" value="Unassembled WGS sequence"/>
</dbReference>
<dbReference type="OrthoDB" id="7031203at2"/>
<dbReference type="RefSeq" id="WP_074891546.1">
    <property type="nucleotide sequence ID" value="NZ_FOHW01000026.1"/>
</dbReference>
<sequence>MDYAVNKITNKVESAESVVGGGFYSCPICQARVSHRAGLKRKKYFAHWPGTGTAQCENFAPGLYGQNLPGGAFAVLTKRRMELRLRIDKGRNRAAWYLELTLPSCRACNGTITVDVGGRLQNINMLGMASGSRITAELSTDNFRIVSFDGQPDRYYVESVERECRGLPSLGAAVFTASGRGDAMGFPRAHELRGAETYALLWKEPVFPDFPSELVPDRFQSRRGWSLALITVPEDPSEECTDWLQAFTGLIVNPPVPSITTVWPFLARNASVNAIECIDSSSLILAANMMPVGPQDAGPSMLVFGGANRIAAIGVERSPALFTLTPGSQEHFRVAKSETSEAEKFFFRTLKTRTTLDLPGLEMAFTSPEGVHLIVPFGTRKCKALVELVRLQQMTLDYLAMPPGATGRLHSEIGATPISVELSSGDDLAPHSSHQRLLPNDAHCTVLERLRDSSSHVDLEFGGFGRLRCMGVQSPLISKAPLMLNHSVRSRVRSFLSQLLGSGPMGGNADDAMLVLAFYAAKPQSALLPNYRVLAREILASGFEVTHSGEGVSS</sequence>
<dbReference type="AlphaFoldDB" id="A0A1I0HB48"/>
<accession>A0A1I0HB48</accession>
<proteinExistence type="predicted"/>
<reference evidence="1 2" key="1">
    <citation type="submission" date="2016-10" db="EMBL/GenBank/DDBJ databases">
        <authorList>
            <person name="de Groot N.N."/>
        </authorList>
    </citation>
    <scope>NUCLEOTIDE SEQUENCE [LARGE SCALE GENOMIC DNA]</scope>
    <source>
        <strain evidence="1 2">DSM 11363</strain>
    </source>
</reference>
<gene>
    <name evidence="1" type="ORF">SAMN05216197_12644</name>
</gene>
<dbReference type="EMBL" id="FOHW01000026">
    <property type="protein sequence ID" value="SET80865.1"/>
    <property type="molecule type" value="Genomic_DNA"/>
</dbReference>